<organism evidence="2 3">
    <name type="scientific">Aspergillus sclerotioniger CBS 115572</name>
    <dbReference type="NCBI Taxonomy" id="1450535"/>
    <lineage>
        <taxon>Eukaryota</taxon>
        <taxon>Fungi</taxon>
        <taxon>Dikarya</taxon>
        <taxon>Ascomycota</taxon>
        <taxon>Pezizomycotina</taxon>
        <taxon>Eurotiomycetes</taxon>
        <taxon>Eurotiomycetidae</taxon>
        <taxon>Eurotiales</taxon>
        <taxon>Aspergillaceae</taxon>
        <taxon>Aspergillus</taxon>
        <taxon>Aspergillus subgen. Circumdati</taxon>
    </lineage>
</organism>
<accession>A0A317XFI3</accession>
<dbReference type="RefSeq" id="XP_025472271.1">
    <property type="nucleotide sequence ID" value="XM_025605624.1"/>
</dbReference>
<dbReference type="EMBL" id="MSFK01000002">
    <property type="protein sequence ID" value="PWY95510.1"/>
    <property type="molecule type" value="Genomic_DNA"/>
</dbReference>
<name>A0A317XFI3_9EURO</name>
<evidence type="ECO:0000256" key="1">
    <source>
        <dbReference type="SAM" id="MobiDB-lite"/>
    </source>
</evidence>
<evidence type="ECO:0000313" key="2">
    <source>
        <dbReference type="EMBL" id="PWY95510.1"/>
    </source>
</evidence>
<protein>
    <submittedName>
        <fullName evidence="2">Uncharacterized protein</fullName>
    </submittedName>
</protein>
<feature type="region of interest" description="Disordered" evidence="1">
    <location>
        <begin position="93"/>
        <end position="119"/>
    </location>
</feature>
<dbReference type="GeneID" id="37107767"/>
<gene>
    <name evidence="2" type="ORF">BO94DRAFT_128472</name>
</gene>
<evidence type="ECO:0000313" key="3">
    <source>
        <dbReference type="Proteomes" id="UP000246702"/>
    </source>
</evidence>
<dbReference type="AlphaFoldDB" id="A0A317XFI3"/>
<dbReference type="OrthoDB" id="3546385at2759"/>
<dbReference type="Proteomes" id="UP000246702">
    <property type="component" value="Unassembled WGS sequence"/>
</dbReference>
<comment type="caution">
    <text evidence="2">The sequence shown here is derived from an EMBL/GenBank/DDBJ whole genome shotgun (WGS) entry which is preliminary data.</text>
</comment>
<keyword evidence="3" id="KW-1185">Reference proteome</keyword>
<proteinExistence type="predicted"/>
<reference evidence="2 3" key="1">
    <citation type="submission" date="2016-12" db="EMBL/GenBank/DDBJ databases">
        <title>The genomes of Aspergillus section Nigri reveals drivers in fungal speciation.</title>
        <authorList>
            <consortium name="DOE Joint Genome Institute"/>
            <person name="Vesth T.C."/>
            <person name="Nybo J."/>
            <person name="Theobald S."/>
            <person name="Brandl J."/>
            <person name="Frisvad J.C."/>
            <person name="Nielsen K.F."/>
            <person name="Lyhne E.K."/>
            <person name="Kogle M.E."/>
            <person name="Kuo A."/>
            <person name="Riley R."/>
            <person name="Clum A."/>
            <person name="Nolan M."/>
            <person name="Lipzen A."/>
            <person name="Salamov A."/>
            <person name="Henrissat B."/>
            <person name="Wiebenga A."/>
            <person name="De Vries R.P."/>
            <person name="Grigoriev I.V."/>
            <person name="Mortensen U.H."/>
            <person name="Andersen M.R."/>
            <person name="Baker S.E."/>
        </authorList>
    </citation>
    <scope>NUCLEOTIDE SEQUENCE [LARGE SCALE GENOMIC DNA]</scope>
    <source>
        <strain evidence="2 3">CBS 115572</strain>
    </source>
</reference>
<sequence>MHMSVPLFLVNHEAYATARRWIYKQGSTIRFHWPTDPFLFLRRCHPASDTLYVPGAQYHEFIREPESETFGDGPLRYRTALLANRLSQYLPAQGRRLPPADGAARGHQLPESLRGVGSH</sequence>